<dbReference type="PANTHER" id="PTHR11530">
    <property type="entry name" value="D-AMINO ACID OXIDASE"/>
    <property type="match status" value="1"/>
</dbReference>
<evidence type="ECO:0000313" key="11">
    <source>
        <dbReference type="Proteomes" id="UP000051295"/>
    </source>
</evidence>
<dbReference type="SUPFAM" id="SSF51905">
    <property type="entry name" value="FAD/NAD(P)-binding domain"/>
    <property type="match status" value="1"/>
</dbReference>
<keyword evidence="4" id="KW-0274">FAD</keyword>
<sequence length="331" mass="35485">MTSVTVIGAGVAGLCVARTLLDRGATVTLIDRHATPGPHACSWWAGGMLAPYCEGESAEEPVLRLGAEAADWWQAHTDCVTRRGSLVVSPGRDKADLARFARLTTGHRAVAGPEISELEPDLGTRFNRGLFFETEAHLAPRAALAALRDSLAADGATFRQDEADPDALAAHGLTVDCRGFAARDSLPDLRGVKGEMLILSCPDVALSRPIRVLHPRVPIYVVPRGDGRFMLGATMVEGRAGRHVTARAMLELLSTAYALNPAFGEAEVVEIGVDSRPAFPDNLPRIRRDGTLIRANGLYRHGFLLAPALARMVADLILHDKRPEVSDEIAA</sequence>
<dbReference type="Pfam" id="PF01266">
    <property type="entry name" value="DAO"/>
    <property type="match status" value="1"/>
</dbReference>
<dbReference type="RefSeq" id="WP_057796015.1">
    <property type="nucleotide sequence ID" value="NZ_LAXJ01000025.1"/>
</dbReference>
<protein>
    <recommendedName>
        <fullName evidence="7">D-amino-acid oxidase</fullName>
        <ecNumber evidence="6">1.4.3.3</ecNumber>
    </recommendedName>
</protein>
<comment type="similarity">
    <text evidence="2">Belongs to the DAMOX/DASOX family.</text>
</comment>
<dbReference type="InterPro" id="IPR036188">
    <property type="entry name" value="FAD/NAD-bd_sf"/>
</dbReference>
<evidence type="ECO:0000256" key="4">
    <source>
        <dbReference type="ARBA" id="ARBA00022827"/>
    </source>
</evidence>
<evidence type="ECO:0000256" key="1">
    <source>
        <dbReference type="ARBA" id="ARBA00001974"/>
    </source>
</evidence>
<dbReference type="EMBL" id="LAXJ01000025">
    <property type="protein sequence ID" value="KRS10912.1"/>
    <property type="molecule type" value="Genomic_DNA"/>
</dbReference>
<keyword evidence="11" id="KW-1185">Reference proteome</keyword>
<feature type="domain" description="FAD dependent oxidoreductase" evidence="9">
    <location>
        <begin position="4"/>
        <end position="316"/>
    </location>
</feature>
<evidence type="ECO:0000313" key="10">
    <source>
        <dbReference type="EMBL" id="KRS10912.1"/>
    </source>
</evidence>
<evidence type="ECO:0000259" key="9">
    <source>
        <dbReference type="Pfam" id="PF01266"/>
    </source>
</evidence>
<keyword evidence="3" id="KW-0285">Flavoprotein</keyword>
<keyword evidence="5" id="KW-0560">Oxidoreductase</keyword>
<evidence type="ECO:0000256" key="5">
    <source>
        <dbReference type="ARBA" id="ARBA00023002"/>
    </source>
</evidence>
<dbReference type="GO" id="GO:0046416">
    <property type="term" value="P:D-amino acid metabolic process"/>
    <property type="evidence" value="ECO:0007669"/>
    <property type="project" value="InterPro"/>
</dbReference>
<evidence type="ECO:0000256" key="2">
    <source>
        <dbReference type="ARBA" id="ARBA00006730"/>
    </source>
</evidence>
<dbReference type="Gene3D" id="3.50.50.60">
    <property type="entry name" value="FAD/NAD(P)-binding domain"/>
    <property type="match status" value="2"/>
</dbReference>
<comment type="catalytic activity">
    <reaction evidence="8">
        <text>a D-alpha-amino acid + O2 + H2O = a 2-oxocarboxylate + H2O2 + NH4(+)</text>
        <dbReference type="Rhea" id="RHEA:21816"/>
        <dbReference type="ChEBI" id="CHEBI:15377"/>
        <dbReference type="ChEBI" id="CHEBI:15379"/>
        <dbReference type="ChEBI" id="CHEBI:16240"/>
        <dbReference type="ChEBI" id="CHEBI:28938"/>
        <dbReference type="ChEBI" id="CHEBI:35179"/>
        <dbReference type="ChEBI" id="CHEBI:59871"/>
        <dbReference type="EC" id="1.4.3.3"/>
    </reaction>
    <physiologicalReaction direction="left-to-right" evidence="8">
        <dbReference type="Rhea" id="RHEA:21817"/>
    </physiologicalReaction>
</comment>
<dbReference type="EC" id="1.4.3.3" evidence="6"/>
<gene>
    <name evidence="10" type="ORF">XM53_18435</name>
</gene>
<dbReference type="InterPro" id="IPR023209">
    <property type="entry name" value="DAO"/>
</dbReference>
<comment type="caution">
    <text evidence="10">The sequence shown here is derived from an EMBL/GenBank/DDBJ whole genome shotgun (WGS) entry which is preliminary data.</text>
</comment>
<accession>A0A0T5NQ72</accession>
<organism evidence="10 11">
    <name type="scientific">Roseovarius atlanticus</name>
    <dbReference type="NCBI Taxonomy" id="1641875"/>
    <lineage>
        <taxon>Bacteria</taxon>
        <taxon>Pseudomonadati</taxon>
        <taxon>Pseudomonadota</taxon>
        <taxon>Alphaproteobacteria</taxon>
        <taxon>Rhodobacterales</taxon>
        <taxon>Roseobacteraceae</taxon>
        <taxon>Roseovarius</taxon>
    </lineage>
</organism>
<dbReference type="PANTHER" id="PTHR11530:SF11">
    <property type="entry name" value="D-ASPARTATE OXIDASE"/>
    <property type="match status" value="1"/>
</dbReference>
<comment type="cofactor">
    <cofactor evidence="1">
        <name>FAD</name>
        <dbReference type="ChEBI" id="CHEBI:57692"/>
    </cofactor>
</comment>
<dbReference type="STRING" id="1641875.XM53_18435"/>
<evidence type="ECO:0000256" key="7">
    <source>
        <dbReference type="ARBA" id="ARBA00039751"/>
    </source>
</evidence>
<evidence type="ECO:0000256" key="3">
    <source>
        <dbReference type="ARBA" id="ARBA00022630"/>
    </source>
</evidence>
<dbReference type="OrthoDB" id="9790035at2"/>
<dbReference type="Proteomes" id="UP000051295">
    <property type="component" value="Unassembled WGS sequence"/>
</dbReference>
<dbReference type="InterPro" id="IPR006076">
    <property type="entry name" value="FAD-dep_OxRdtase"/>
</dbReference>
<dbReference type="GO" id="GO:0003884">
    <property type="term" value="F:D-amino-acid oxidase activity"/>
    <property type="evidence" value="ECO:0007669"/>
    <property type="project" value="UniProtKB-EC"/>
</dbReference>
<evidence type="ECO:0000256" key="8">
    <source>
        <dbReference type="ARBA" id="ARBA00049547"/>
    </source>
</evidence>
<dbReference type="AlphaFoldDB" id="A0A0T5NQ72"/>
<dbReference type="Gene3D" id="3.30.9.10">
    <property type="entry name" value="D-Amino Acid Oxidase, subunit A, domain 2"/>
    <property type="match status" value="2"/>
</dbReference>
<dbReference type="PATRIC" id="fig|1641875.4.peg.2215"/>
<dbReference type="GO" id="GO:0071949">
    <property type="term" value="F:FAD binding"/>
    <property type="evidence" value="ECO:0007669"/>
    <property type="project" value="InterPro"/>
</dbReference>
<evidence type="ECO:0000256" key="6">
    <source>
        <dbReference type="ARBA" id="ARBA00039101"/>
    </source>
</evidence>
<proteinExistence type="inferred from homology"/>
<name>A0A0T5NQ72_9RHOB</name>
<dbReference type="SUPFAM" id="SSF54373">
    <property type="entry name" value="FAD-linked reductases, C-terminal domain"/>
    <property type="match status" value="1"/>
</dbReference>
<reference evidence="10 11" key="1">
    <citation type="submission" date="2015-04" db="EMBL/GenBank/DDBJ databases">
        <title>The draft genome sequence of Roseovarius sp.R12b.</title>
        <authorList>
            <person name="Li G."/>
            <person name="Lai Q."/>
            <person name="Shao Z."/>
            <person name="Yan P."/>
        </authorList>
    </citation>
    <scope>NUCLEOTIDE SEQUENCE [LARGE SCALE GENOMIC DNA]</scope>
    <source>
        <strain evidence="10 11">R12B</strain>
    </source>
</reference>